<feature type="domain" description="FAS1" evidence="1">
    <location>
        <begin position="38"/>
        <end position="180"/>
    </location>
</feature>
<dbReference type="PANTHER" id="PTHR10900:SF77">
    <property type="entry name" value="FI19380P1"/>
    <property type="match status" value="1"/>
</dbReference>
<evidence type="ECO:0000313" key="3">
    <source>
        <dbReference type="Proteomes" id="UP000190150"/>
    </source>
</evidence>
<dbReference type="InterPro" id="IPR050904">
    <property type="entry name" value="Adhesion/Biosynth-related"/>
</dbReference>
<dbReference type="EMBL" id="FUZF01000024">
    <property type="protein sequence ID" value="SKC06825.1"/>
    <property type="molecule type" value="Genomic_DNA"/>
</dbReference>
<dbReference type="AlphaFoldDB" id="A0A1T5GEH9"/>
<sequence>MVKYSTLFIGGFIACCMLLCIQACKDKFSDARYDSTDEIQIMDYLDTREDLSIFREMIDHVGQRNLLKTAGSYTVFAPTNAAFEKLFETLTLEGKPIKKVTDAPADYWLRFFRYHILDKKVNTNVFIHGPLPSPTAYQGKYLIADISGSYESIRLNNVATIKESNINFNNGFVNVLDAVLPPPTASVYEMMVQSGKYNTMLSIFEETDLIDYLKDSIVTVLVESDDALNRSKFNKDDIKNLKDWASYHIIPDSGYYLNLLTAQRFYPLYKKEALSFSVDTYGQYKVNGKYKFNQTAQYGIDKIGKNGIYHSLDTVLEIVAAVPSRIRLNLYPPGSSYGAQNVFTQAPASIRLNNGTQSYHQDKKPMIVQFDATQAGDYFWMTVPDVPAGKYRIRLTQRLNAQRGKFMTIYNDKIVKDIIDFSKKDGDFEEYNYFAFNYCGDIEVEERSDVKLNFVFMDFGSNKSPSYCCDLLLDILELIPIN</sequence>
<dbReference type="STRING" id="1513896.SAMN05660841_03991"/>
<dbReference type="SUPFAM" id="SSF82153">
    <property type="entry name" value="FAS1 domain"/>
    <property type="match status" value="2"/>
</dbReference>
<protein>
    <submittedName>
        <fullName evidence="2">Fasciclin domain-containing protein</fullName>
    </submittedName>
</protein>
<accession>A0A1T5GEH9</accession>
<dbReference type="InterPro" id="IPR036378">
    <property type="entry name" value="FAS1_dom_sf"/>
</dbReference>
<dbReference type="Gene3D" id="2.30.180.10">
    <property type="entry name" value="FAS1 domain"/>
    <property type="match status" value="2"/>
</dbReference>
<dbReference type="PROSITE" id="PS50213">
    <property type="entry name" value="FAS1"/>
    <property type="match status" value="2"/>
</dbReference>
<dbReference type="Pfam" id="PF02469">
    <property type="entry name" value="Fasciclin"/>
    <property type="match status" value="2"/>
</dbReference>
<evidence type="ECO:0000313" key="2">
    <source>
        <dbReference type="EMBL" id="SKC06825.1"/>
    </source>
</evidence>
<organism evidence="2 3">
    <name type="scientific">Sphingobacterium nematocida</name>
    <dbReference type="NCBI Taxonomy" id="1513896"/>
    <lineage>
        <taxon>Bacteria</taxon>
        <taxon>Pseudomonadati</taxon>
        <taxon>Bacteroidota</taxon>
        <taxon>Sphingobacteriia</taxon>
        <taxon>Sphingobacteriales</taxon>
        <taxon>Sphingobacteriaceae</taxon>
        <taxon>Sphingobacterium</taxon>
    </lineage>
</organism>
<feature type="domain" description="FAS1" evidence="1">
    <location>
        <begin position="184"/>
        <end position="316"/>
    </location>
</feature>
<reference evidence="3" key="1">
    <citation type="submission" date="2017-02" db="EMBL/GenBank/DDBJ databases">
        <authorList>
            <person name="Varghese N."/>
            <person name="Submissions S."/>
        </authorList>
    </citation>
    <scope>NUCLEOTIDE SEQUENCE [LARGE SCALE GENOMIC DNA]</scope>
    <source>
        <strain evidence="3">DSM 24091</strain>
    </source>
</reference>
<dbReference type="Proteomes" id="UP000190150">
    <property type="component" value="Unassembled WGS sequence"/>
</dbReference>
<dbReference type="RefSeq" id="WP_139375414.1">
    <property type="nucleotide sequence ID" value="NZ_FUZF01000024.1"/>
</dbReference>
<keyword evidence="3" id="KW-1185">Reference proteome</keyword>
<gene>
    <name evidence="2" type="ORF">SAMN05660841_03991</name>
</gene>
<name>A0A1T5GEH9_9SPHI</name>
<dbReference type="PANTHER" id="PTHR10900">
    <property type="entry name" value="PERIOSTIN-RELATED"/>
    <property type="match status" value="1"/>
</dbReference>
<dbReference type="PROSITE" id="PS51257">
    <property type="entry name" value="PROKAR_LIPOPROTEIN"/>
    <property type="match status" value="1"/>
</dbReference>
<evidence type="ECO:0000259" key="1">
    <source>
        <dbReference type="PROSITE" id="PS50213"/>
    </source>
</evidence>
<dbReference type="OrthoDB" id="1144324at2"/>
<dbReference type="SMART" id="SM00554">
    <property type="entry name" value="FAS1"/>
    <property type="match status" value="2"/>
</dbReference>
<dbReference type="InterPro" id="IPR000782">
    <property type="entry name" value="FAS1_domain"/>
</dbReference>
<proteinExistence type="predicted"/>